<organism evidence="4 5">
    <name type="scientific">Kingdonia uniflora</name>
    <dbReference type="NCBI Taxonomy" id="39325"/>
    <lineage>
        <taxon>Eukaryota</taxon>
        <taxon>Viridiplantae</taxon>
        <taxon>Streptophyta</taxon>
        <taxon>Embryophyta</taxon>
        <taxon>Tracheophyta</taxon>
        <taxon>Spermatophyta</taxon>
        <taxon>Magnoliopsida</taxon>
        <taxon>Ranunculales</taxon>
        <taxon>Circaeasteraceae</taxon>
        <taxon>Kingdonia</taxon>
    </lineage>
</organism>
<keyword evidence="2" id="KW-0408">Iron</keyword>
<keyword evidence="5" id="KW-1185">Reference proteome</keyword>
<evidence type="ECO:0000313" key="5">
    <source>
        <dbReference type="Proteomes" id="UP000541444"/>
    </source>
</evidence>
<evidence type="ECO:0000256" key="2">
    <source>
        <dbReference type="ARBA" id="ARBA00023004"/>
    </source>
</evidence>
<dbReference type="Pfam" id="PF17800">
    <property type="entry name" value="NPL"/>
    <property type="match status" value="1"/>
</dbReference>
<protein>
    <recommendedName>
        <fullName evidence="3">Nucleoplasmin-like domain-containing protein</fullName>
    </recommendedName>
</protein>
<name>A0A7J7P226_9MAGN</name>
<dbReference type="GO" id="GO:0044550">
    <property type="term" value="P:secondary metabolite biosynthetic process"/>
    <property type="evidence" value="ECO:0007669"/>
    <property type="project" value="UniProtKB-ARBA"/>
</dbReference>
<dbReference type="Gene3D" id="2.60.120.340">
    <property type="entry name" value="Nucleoplasmin core domain"/>
    <property type="match status" value="1"/>
</dbReference>
<evidence type="ECO:0000259" key="3">
    <source>
        <dbReference type="Pfam" id="PF17800"/>
    </source>
</evidence>
<dbReference type="AlphaFoldDB" id="A0A7J7P226"/>
<dbReference type="Proteomes" id="UP000541444">
    <property type="component" value="Unassembled WGS sequence"/>
</dbReference>
<dbReference type="GO" id="GO:0016705">
    <property type="term" value="F:oxidoreductase activity, acting on paired donors, with incorporation or reduction of molecular oxygen"/>
    <property type="evidence" value="ECO:0007669"/>
    <property type="project" value="InterPro"/>
</dbReference>
<dbReference type="GO" id="GO:0020037">
    <property type="term" value="F:heme binding"/>
    <property type="evidence" value="ECO:0007669"/>
    <property type="project" value="InterPro"/>
</dbReference>
<dbReference type="OrthoDB" id="1902587at2759"/>
<accession>A0A7J7P226</accession>
<comment type="caution">
    <text evidence="4">The sequence shown here is derived from an EMBL/GenBank/DDBJ whole genome shotgun (WGS) entry which is preliminary data.</text>
</comment>
<keyword evidence="1" id="KW-0479">Metal-binding</keyword>
<dbReference type="InterPro" id="IPR041232">
    <property type="entry name" value="NPL"/>
</dbReference>
<dbReference type="EMBL" id="JACGCM010000342">
    <property type="protein sequence ID" value="KAF6173496.1"/>
    <property type="molecule type" value="Genomic_DNA"/>
</dbReference>
<reference evidence="4 5" key="1">
    <citation type="journal article" date="2020" name="IScience">
        <title>Genome Sequencing of the Endangered Kingdonia uniflora (Circaeasteraceae, Ranunculales) Reveals Potential Mechanisms of Evolutionary Specialization.</title>
        <authorList>
            <person name="Sun Y."/>
            <person name="Deng T."/>
            <person name="Zhang A."/>
            <person name="Moore M.J."/>
            <person name="Landis J.B."/>
            <person name="Lin N."/>
            <person name="Zhang H."/>
            <person name="Zhang X."/>
            <person name="Huang J."/>
            <person name="Zhang X."/>
            <person name="Sun H."/>
            <person name="Wang H."/>
        </authorList>
    </citation>
    <scope>NUCLEOTIDE SEQUENCE [LARGE SCALE GENOMIC DNA]</scope>
    <source>
        <strain evidence="4">TB1705</strain>
        <tissue evidence="4">Leaf</tissue>
    </source>
</reference>
<dbReference type="InterPro" id="IPR036396">
    <property type="entry name" value="Cyt_P450_sf"/>
</dbReference>
<dbReference type="PANTHER" id="PTHR24286">
    <property type="entry name" value="CYTOCHROME P450 26"/>
    <property type="match status" value="1"/>
</dbReference>
<dbReference type="SUPFAM" id="SSF48264">
    <property type="entry name" value="Cytochrome P450"/>
    <property type="match status" value="1"/>
</dbReference>
<dbReference type="Pfam" id="PF00067">
    <property type="entry name" value="p450"/>
    <property type="match status" value="1"/>
</dbReference>
<dbReference type="InterPro" id="IPR001128">
    <property type="entry name" value="Cyt_P450"/>
</dbReference>
<dbReference type="GO" id="GO:0005506">
    <property type="term" value="F:iron ion binding"/>
    <property type="evidence" value="ECO:0007669"/>
    <property type="project" value="InterPro"/>
</dbReference>
<gene>
    <name evidence="4" type="ORF">GIB67_027320</name>
</gene>
<dbReference type="GO" id="GO:0004497">
    <property type="term" value="F:monooxygenase activity"/>
    <property type="evidence" value="ECO:0007669"/>
    <property type="project" value="InterPro"/>
</dbReference>
<evidence type="ECO:0000313" key="4">
    <source>
        <dbReference type="EMBL" id="KAF6173496.1"/>
    </source>
</evidence>
<sequence length="201" mass="22269">MERNIVNEVYMESNARDHAVESTTFGSTRITTKDTKFCGFDILKRWRVASSTHMDANIFPELEKFDPSRFDNTSKAVVPFTYLPFGGGLRVEIKSGKPFTHSLVHSRGRLHISQASLGIEGSSTKKTSVQINVGDKSPIILCHFIPSGKESCSLDIELEEAEDVVFSVLGPRSVNLIGYYLGNGQDLIMMAAIRILLIIIS</sequence>
<evidence type="ECO:0000256" key="1">
    <source>
        <dbReference type="ARBA" id="ARBA00022723"/>
    </source>
</evidence>
<dbReference type="Gene3D" id="1.10.630.10">
    <property type="entry name" value="Cytochrome P450"/>
    <property type="match status" value="1"/>
</dbReference>
<proteinExistence type="predicted"/>
<dbReference type="GO" id="GO:0016125">
    <property type="term" value="P:sterol metabolic process"/>
    <property type="evidence" value="ECO:0007669"/>
    <property type="project" value="TreeGrafter"/>
</dbReference>
<feature type="domain" description="Nucleoplasmin-like" evidence="3">
    <location>
        <begin position="91"/>
        <end position="180"/>
    </location>
</feature>
<dbReference type="PANTHER" id="PTHR24286:SF256">
    <property type="entry name" value="CYTOCHROME P450 FAMILY PROTEIN"/>
    <property type="match status" value="1"/>
</dbReference>